<keyword evidence="3" id="KW-1185">Reference proteome</keyword>
<reference evidence="3" key="1">
    <citation type="journal article" date="2014" name="Proc. Natl. Acad. Sci. U.S.A.">
        <title>Extensive sampling of basidiomycete genomes demonstrates inadequacy of the white-rot/brown-rot paradigm for wood decay fungi.</title>
        <authorList>
            <person name="Riley R."/>
            <person name="Salamov A.A."/>
            <person name="Brown D.W."/>
            <person name="Nagy L.G."/>
            <person name="Floudas D."/>
            <person name="Held B.W."/>
            <person name="Levasseur A."/>
            <person name="Lombard V."/>
            <person name="Morin E."/>
            <person name="Otillar R."/>
            <person name="Lindquist E.A."/>
            <person name="Sun H."/>
            <person name="LaButti K.M."/>
            <person name="Schmutz J."/>
            <person name="Jabbour D."/>
            <person name="Luo H."/>
            <person name="Baker S.E."/>
            <person name="Pisabarro A.G."/>
            <person name="Walton J.D."/>
            <person name="Blanchette R.A."/>
            <person name="Henrissat B."/>
            <person name="Martin F."/>
            <person name="Cullen D."/>
            <person name="Hibbett D.S."/>
            <person name="Grigoriev I.V."/>
        </authorList>
    </citation>
    <scope>NUCLEOTIDE SEQUENCE [LARGE SCALE GENOMIC DNA]</scope>
    <source>
        <strain evidence="3">MUCL 33604</strain>
    </source>
</reference>
<feature type="transmembrane region" description="Helical" evidence="1">
    <location>
        <begin position="61"/>
        <end position="86"/>
    </location>
</feature>
<dbReference type="AlphaFoldDB" id="A0A067PVJ1"/>
<dbReference type="EMBL" id="KL197717">
    <property type="protein sequence ID" value="KDQ58749.1"/>
    <property type="molecule type" value="Genomic_DNA"/>
</dbReference>
<evidence type="ECO:0000313" key="2">
    <source>
        <dbReference type="EMBL" id="KDQ58749.1"/>
    </source>
</evidence>
<feature type="transmembrane region" description="Helical" evidence="1">
    <location>
        <begin position="185"/>
        <end position="204"/>
    </location>
</feature>
<accession>A0A067PVJ1</accession>
<proteinExistence type="predicted"/>
<dbReference type="InParanoid" id="A0A067PVJ1"/>
<keyword evidence="1" id="KW-0812">Transmembrane</keyword>
<feature type="transmembrane region" description="Helical" evidence="1">
    <location>
        <begin position="140"/>
        <end position="165"/>
    </location>
</feature>
<sequence length="325" mass="35488">MISSILAVHGSGGDRIFPSTGMQILSSIIHLLGVSIISHLLSRKMVIEDLSSIDAIKQVSWPRLCIILVFVDSWLFIFMGGVLIFGAGVELHPLACSLGIDICIAFYATSKIFIYCFLVEKVYIVWAPSMGHTKRFKSPVYIYCFTAVSLYSIVVVTAVIGALSFSRDDGACVIGLYRYASATLLAYDLFINMFLTSLFLWPLFRYKSFNPVLRTVASRTLMAALMALSTSTINILVLTLMNGKQLAWVCLGSCGTDVILNALVLFWVTSGVGAGSDISAPPETINNLTTSIRFPHLKTETGLDVAAVRDGQGTSRDIDIEVDIR</sequence>
<feature type="transmembrane region" description="Helical" evidence="1">
    <location>
        <begin position="216"/>
        <end position="240"/>
    </location>
</feature>
<evidence type="ECO:0008006" key="4">
    <source>
        <dbReference type="Google" id="ProtNLM"/>
    </source>
</evidence>
<feature type="transmembrane region" description="Helical" evidence="1">
    <location>
        <begin position="246"/>
        <end position="268"/>
    </location>
</feature>
<dbReference type="PANTHER" id="PTHR38848:SF3">
    <property type="entry name" value="G-PROTEIN COUPLED RECEPTORS FAMILY 3 PROFILE DOMAIN-CONTAINING PROTEIN"/>
    <property type="match status" value="1"/>
</dbReference>
<protein>
    <recommendedName>
        <fullName evidence="4">Transmembrane protein</fullName>
    </recommendedName>
</protein>
<dbReference type="HOGENOM" id="CLU_043698_4_0_1"/>
<dbReference type="OrthoDB" id="3210850at2759"/>
<keyword evidence="1" id="KW-1133">Transmembrane helix</keyword>
<organism evidence="2 3">
    <name type="scientific">Jaapia argillacea MUCL 33604</name>
    <dbReference type="NCBI Taxonomy" id="933084"/>
    <lineage>
        <taxon>Eukaryota</taxon>
        <taxon>Fungi</taxon>
        <taxon>Dikarya</taxon>
        <taxon>Basidiomycota</taxon>
        <taxon>Agaricomycotina</taxon>
        <taxon>Agaricomycetes</taxon>
        <taxon>Agaricomycetidae</taxon>
        <taxon>Jaapiales</taxon>
        <taxon>Jaapiaceae</taxon>
        <taxon>Jaapia</taxon>
    </lineage>
</organism>
<evidence type="ECO:0000313" key="3">
    <source>
        <dbReference type="Proteomes" id="UP000027265"/>
    </source>
</evidence>
<evidence type="ECO:0000256" key="1">
    <source>
        <dbReference type="SAM" id="Phobius"/>
    </source>
</evidence>
<name>A0A067PVJ1_9AGAM</name>
<dbReference type="PANTHER" id="PTHR38848">
    <property type="entry name" value="G-PROTEIN COUPLED RECEPTORS FAMILY 3 PROFILE DOMAIN-CONTAINING PROTEIN"/>
    <property type="match status" value="1"/>
</dbReference>
<keyword evidence="1" id="KW-0472">Membrane</keyword>
<feature type="transmembrane region" description="Helical" evidence="1">
    <location>
        <begin position="98"/>
        <end position="119"/>
    </location>
</feature>
<gene>
    <name evidence="2" type="ORF">JAAARDRAFT_128742</name>
</gene>
<feature type="transmembrane region" description="Helical" evidence="1">
    <location>
        <begin position="20"/>
        <end position="41"/>
    </location>
</feature>
<dbReference type="Proteomes" id="UP000027265">
    <property type="component" value="Unassembled WGS sequence"/>
</dbReference>